<feature type="region of interest" description="Disordered" evidence="1">
    <location>
        <begin position="17"/>
        <end position="41"/>
    </location>
</feature>
<dbReference type="EMBL" id="CAJFDI010000003">
    <property type="protein sequence ID" value="CAD5222208.1"/>
    <property type="molecule type" value="Genomic_DNA"/>
</dbReference>
<accession>A0A7I8WHR7</accession>
<dbReference type="AlphaFoldDB" id="A0A7I8WHR7"/>
<protein>
    <submittedName>
        <fullName evidence="2">(pine wood nematode) hypothetical protein</fullName>
    </submittedName>
</protein>
<organism evidence="2 3">
    <name type="scientific">Bursaphelenchus xylophilus</name>
    <name type="common">Pinewood nematode worm</name>
    <name type="synonym">Aphelenchoides xylophilus</name>
    <dbReference type="NCBI Taxonomy" id="6326"/>
    <lineage>
        <taxon>Eukaryota</taxon>
        <taxon>Metazoa</taxon>
        <taxon>Ecdysozoa</taxon>
        <taxon>Nematoda</taxon>
        <taxon>Chromadorea</taxon>
        <taxon>Rhabditida</taxon>
        <taxon>Tylenchina</taxon>
        <taxon>Tylenchomorpha</taxon>
        <taxon>Aphelenchoidea</taxon>
        <taxon>Aphelenchoididae</taxon>
        <taxon>Bursaphelenchus</taxon>
    </lineage>
</organism>
<sequence length="76" mass="8470">MNANNDGNGHPCFYLGLQKTNPRLQPENKKERKGPQRTSHGSVVFDLAGSFGGMVRQMSQMMSSARVFRKSRKSAL</sequence>
<evidence type="ECO:0000313" key="2">
    <source>
        <dbReference type="EMBL" id="CAD5222208.1"/>
    </source>
</evidence>
<dbReference type="Proteomes" id="UP000582659">
    <property type="component" value="Unassembled WGS sequence"/>
</dbReference>
<dbReference type="EMBL" id="CAJFCV020000003">
    <property type="protein sequence ID" value="CAG9109424.1"/>
    <property type="molecule type" value="Genomic_DNA"/>
</dbReference>
<evidence type="ECO:0000313" key="3">
    <source>
        <dbReference type="Proteomes" id="UP000659654"/>
    </source>
</evidence>
<reference evidence="2" key="1">
    <citation type="submission" date="2020-09" db="EMBL/GenBank/DDBJ databases">
        <authorList>
            <person name="Kikuchi T."/>
        </authorList>
    </citation>
    <scope>NUCLEOTIDE SEQUENCE</scope>
    <source>
        <strain evidence="2">Ka4C1</strain>
    </source>
</reference>
<comment type="caution">
    <text evidence="2">The sequence shown here is derived from an EMBL/GenBank/DDBJ whole genome shotgun (WGS) entry which is preliminary data.</text>
</comment>
<keyword evidence="3" id="KW-1185">Reference proteome</keyword>
<gene>
    <name evidence="2" type="ORF">BXYJ_LOCUS7176</name>
</gene>
<dbReference type="Proteomes" id="UP000659654">
    <property type="component" value="Unassembled WGS sequence"/>
</dbReference>
<name>A0A7I8WHR7_BURXY</name>
<proteinExistence type="predicted"/>
<evidence type="ECO:0000256" key="1">
    <source>
        <dbReference type="SAM" id="MobiDB-lite"/>
    </source>
</evidence>